<dbReference type="InterPro" id="IPR012908">
    <property type="entry name" value="PGAP1-ab_dom-like"/>
</dbReference>
<evidence type="ECO:0000256" key="2">
    <source>
        <dbReference type="ARBA" id="ARBA00004173"/>
    </source>
</evidence>
<dbReference type="Proteomes" id="UP000070700">
    <property type="component" value="Unassembled WGS sequence"/>
</dbReference>
<dbReference type="GeneID" id="28824924"/>
<evidence type="ECO:0000256" key="3">
    <source>
        <dbReference type="ARBA" id="ARBA00004370"/>
    </source>
</evidence>
<dbReference type="GO" id="GO:0016788">
    <property type="term" value="F:hydrolase activity, acting on ester bonds"/>
    <property type="evidence" value="ECO:0007669"/>
    <property type="project" value="InterPro"/>
</dbReference>
<dbReference type="KEGG" id="psco:LY89DRAFT_686046"/>
<evidence type="ECO:0000256" key="4">
    <source>
        <dbReference type="ARBA" id="ARBA00015856"/>
    </source>
</evidence>
<dbReference type="PANTHER" id="PTHR48182:SF2">
    <property type="entry name" value="PROTEIN SERAC1"/>
    <property type="match status" value="1"/>
</dbReference>
<evidence type="ECO:0000256" key="9">
    <source>
        <dbReference type="SAM" id="MobiDB-lite"/>
    </source>
</evidence>
<keyword evidence="8" id="KW-0378">Hydrolase</keyword>
<dbReference type="Pfam" id="PF07819">
    <property type="entry name" value="PGAP1"/>
    <property type="match status" value="1"/>
</dbReference>
<gene>
    <name evidence="11" type="ORF">LY89DRAFT_686046</name>
</gene>
<keyword evidence="12" id="KW-1185">Reference proteome</keyword>
<keyword evidence="7 8" id="KW-0472">Membrane</keyword>
<feature type="region of interest" description="Disordered" evidence="9">
    <location>
        <begin position="276"/>
        <end position="300"/>
    </location>
</feature>
<feature type="domain" description="GPI inositol-deacylase PGAP1-like alpha/beta" evidence="10">
    <location>
        <begin position="131"/>
        <end position="216"/>
    </location>
</feature>
<reference evidence="11 12" key="1">
    <citation type="submission" date="2015-10" db="EMBL/GenBank/DDBJ databases">
        <title>Full genome of DAOMC 229536 Phialocephala scopiformis, a fungal endophyte of spruce producing the potent anti-insectan compound rugulosin.</title>
        <authorList>
            <consortium name="DOE Joint Genome Institute"/>
            <person name="Walker A.K."/>
            <person name="Frasz S.L."/>
            <person name="Seifert K.A."/>
            <person name="Miller J.D."/>
            <person name="Mondo S.J."/>
            <person name="Labutti K."/>
            <person name="Lipzen A."/>
            <person name="Dockter R."/>
            <person name="Kennedy M."/>
            <person name="Grigoriev I.V."/>
            <person name="Spatafora J.W."/>
        </authorList>
    </citation>
    <scope>NUCLEOTIDE SEQUENCE [LARGE SCALE GENOMIC DNA]</scope>
    <source>
        <strain evidence="11 12">CBS 120377</strain>
    </source>
</reference>
<evidence type="ECO:0000313" key="12">
    <source>
        <dbReference type="Proteomes" id="UP000070700"/>
    </source>
</evidence>
<evidence type="ECO:0000313" key="11">
    <source>
        <dbReference type="EMBL" id="KUJ15267.1"/>
    </source>
</evidence>
<organism evidence="11 12">
    <name type="scientific">Mollisia scopiformis</name>
    <name type="common">Conifer needle endophyte fungus</name>
    <name type="synonym">Phialocephala scopiformis</name>
    <dbReference type="NCBI Taxonomy" id="149040"/>
    <lineage>
        <taxon>Eukaryota</taxon>
        <taxon>Fungi</taxon>
        <taxon>Dikarya</taxon>
        <taxon>Ascomycota</taxon>
        <taxon>Pezizomycotina</taxon>
        <taxon>Leotiomycetes</taxon>
        <taxon>Helotiales</taxon>
        <taxon>Mollisiaceae</taxon>
        <taxon>Mollisia</taxon>
    </lineage>
</organism>
<dbReference type="AlphaFoldDB" id="A0A194X632"/>
<dbReference type="GO" id="GO:0015031">
    <property type="term" value="P:protein transport"/>
    <property type="evidence" value="ECO:0007669"/>
    <property type="project" value="UniProtKB-KW"/>
</dbReference>
<keyword evidence="8" id="KW-0653">Protein transport</keyword>
<dbReference type="InParanoid" id="A0A194X632"/>
<feature type="compositionally biased region" description="Basic and acidic residues" evidence="9">
    <location>
        <begin position="281"/>
        <end position="300"/>
    </location>
</feature>
<name>A0A194X632_MOLSC</name>
<evidence type="ECO:0000256" key="8">
    <source>
        <dbReference type="RuleBase" id="RU365011"/>
    </source>
</evidence>
<proteinExistence type="inferred from homology"/>
<protein>
    <recommendedName>
        <fullName evidence="4 8">GPI inositol-deacylase</fullName>
        <ecNumber evidence="8">3.1.-.-</ecNumber>
    </recommendedName>
</protein>
<keyword evidence="8" id="KW-0813">Transport</keyword>
<dbReference type="RefSeq" id="XP_018069622.1">
    <property type="nucleotide sequence ID" value="XM_018215198.1"/>
</dbReference>
<comment type="function">
    <text evidence="1 8">Involved in inositol deacylation of GPI-anchored proteins which plays important roles in the quality control and ER-associated degradation of GPI-anchored proteins.</text>
</comment>
<dbReference type="GO" id="GO:0005789">
    <property type="term" value="C:endoplasmic reticulum membrane"/>
    <property type="evidence" value="ECO:0007669"/>
    <property type="project" value="UniProtKB-SubCell"/>
</dbReference>
<evidence type="ECO:0000256" key="6">
    <source>
        <dbReference type="ARBA" id="ARBA00023128"/>
    </source>
</evidence>
<sequence>MTSRKMPYELKTNFKPSKIDVDIVAVQGLWANPEWTWKKAGVLWLADLLPLDIPNAHTMTFGPIPRPPRPQMKPSTYLLLDVFILGLLILGARCHPWRTLAFTMSAALALLQAWFYLEKHLVNLRTTPATEIHDQAIVLLAKLMDRQKEEQDSIPMILIGHSFGGLVIKQAMVLAANDPQYTTIAKRVQGFIFLGTPHRGARLATAAKYWWFQSALDIRAVLEMNSKILVDLDDSFLKLPSIQTSKSIYCFFEEKPTVYGPPFFHFSMKAVDESSATWPDRPAEGLSRKHSDLSKYEKHDDPDFQRISKTIQKILSSLP</sequence>
<dbReference type="OrthoDB" id="427518at2759"/>
<comment type="subcellular location">
    <subcellularLocation>
        <location evidence="8">Endoplasmic reticulum membrane</location>
    </subcellularLocation>
    <subcellularLocation>
        <location evidence="3">Membrane</location>
    </subcellularLocation>
    <subcellularLocation>
        <location evidence="2">Mitochondrion</location>
    </subcellularLocation>
</comment>
<accession>A0A194X632</accession>
<keyword evidence="5 8" id="KW-0256">Endoplasmic reticulum</keyword>
<dbReference type="EMBL" id="KQ947418">
    <property type="protein sequence ID" value="KUJ15267.1"/>
    <property type="molecule type" value="Genomic_DNA"/>
</dbReference>
<evidence type="ECO:0000256" key="1">
    <source>
        <dbReference type="ARBA" id="ARBA00003496"/>
    </source>
</evidence>
<keyword evidence="6" id="KW-0496">Mitochondrion</keyword>
<dbReference type="SUPFAM" id="SSF53474">
    <property type="entry name" value="alpha/beta-Hydrolases"/>
    <property type="match status" value="1"/>
</dbReference>
<comment type="similarity">
    <text evidence="8">Belongs to the GPI inositol-deacylase family.</text>
</comment>
<dbReference type="InterPro" id="IPR029058">
    <property type="entry name" value="AB_hydrolase_fold"/>
</dbReference>
<evidence type="ECO:0000256" key="7">
    <source>
        <dbReference type="ARBA" id="ARBA00023136"/>
    </source>
</evidence>
<dbReference type="InterPro" id="IPR052374">
    <property type="entry name" value="SERAC1"/>
</dbReference>
<evidence type="ECO:0000259" key="10">
    <source>
        <dbReference type="Pfam" id="PF07819"/>
    </source>
</evidence>
<dbReference type="PANTHER" id="PTHR48182">
    <property type="entry name" value="PROTEIN SERAC1"/>
    <property type="match status" value="1"/>
</dbReference>
<dbReference type="EC" id="3.1.-.-" evidence="8"/>
<dbReference type="Gene3D" id="3.40.50.1820">
    <property type="entry name" value="alpha/beta hydrolase"/>
    <property type="match status" value="1"/>
</dbReference>
<evidence type="ECO:0000256" key="5">
    <source>
        <dbReference type="ARBA" id="ARBA00022824"/>
    </source>
</evidence>